<dbReference type="Proteomes" id="UP000663570">
    <property type="component" value="Chromosome"/>
</dbReference>
<accession>A0ABX7M5F0</accession>
<keyword evidence="2" id="KW-1185">Reference proteome</keyword>
<dbReference type="RefSeq" id="WP_206253791.1">
    <property type="nucleotide sequence ID" value="NZ_CP071060.1"/>
</dbReference>
<organism evidence="1 2">
    <name type="scientific">Niveibacterium microcysteis</name>
    <dbReference type="NCBI Taxonomy" id="2811415"/>
    <lineage>
        <taxon>Bacteria</taxon>
        <taxon>Pseudomonadati</taxon>
        <taxon>Pseudomonadota</taxon>
        <taxon>Betaproteobacteria</taxon>
        <taxon>Rhodocyclales</taxon>
        <taxon>Rhodocyclaceae</taxon>
        <taxon>Niveibacterium</taxon>
    </lineage>
</organism>
<protein>
    <submittedName>
        <fullName evidence="1">Uncharacterized protein</fullName>
    </submittedName>
</protein>
<name>A0ABX7M5F0_9RHOO</name>
<evidence type="ECO:0000313" key="2">
    <source>
        <dbReference type="Proteomes" id="UP000663570"/>
    </source>
</evidence>
<sequence length="133" mass="14540">MTEAMQAQVETNFIEGIDHLLAQMEEVVQPTPHAADGAPQVLPPGATHLSQHRVRGRISGWWLTTEERNVQMTDAAGVIGAVLRSHRGSTTPIVAYDPLSKRIETESGSIYELGMPDTAFAARGRHVLRKLGF</sequence>
<reference evidence="1 2" key="1">
    <citation type="submission" date="2021-02" db="EMBL/GenBank/DDBJ databases">
        <title>Niveibacterium changnyeongensis HC41.</title>
        <authorList>
            <person name="Kang M."/>
        </authorList>
    </citation>
    <scope>NUCLEOTIDE SEQUENCE [LARGE SCALE GENOMIC DNA]</scope>
    <source>
        <strain evidence="1 2">HC41</strain>
    </source>
</reference>
<proteinExistence type="predicted"/>
<dbReference type="EMBL" id="CP071060">
    <property type="protein sequence ID" value="QSI75973.1"/>
    <property type="molecule type" value="Genomic_DNA"/>
</dbReference>
<gene>
    <name evidence="1" type="ORF">JY500_16020</name>
</gene>
<evidence type="ECO:0000313" key="1">
    <source>
        <dbReference type="EMBL" id="QSI75973.1"/>
    </source>
</evidence>